<dbReference type="PROSITE" id="PS50850">
    <property type="entry name" value="MFS"/>
    <property type="match status" value="1"/>
</dbReference>
<evidence type="ECO:0000256" key="4">
    <source>
        <dbReference type="SAM" id="Phobius"/>
    </source>
</evidence>
<dbReference type="OrthoDB" id="2213137at2759"/>
<feature type="transmembrane region" description="Helical" evidence="4">
    <location>
        <begin position="201"/>
        <end position="221"/>
    </location>
</feature>
<keyword evidence="4" id="KW-0812">Transmembrane</keyword>
<feature type="transmembrane region" description="Helical" evidence="4">
    <location>
        <begin position="242"/>
        <end position="263"/>
    </location>
</feature>
<dbReference type="Pfam" id="PF07690">
    <property type="entry name" value="MFS_1"/>
    <property type="match status" value="1"/>
</dbReference>
<dbReference type="GO" id="GO:0022857">
    <property type="term" value="F:transmembrane transporter activity"/>
    <property type="evidence" value="ECO:0007669"/>
    <property type="project" value="InterPro"/>
</dbReference>
<dbReference type="EMBL" id="CVMT01000001">
    <property type="protein sequence ID" value="CRG83535.1"/>
    <property type="molecule type" value="Genomic_DNA"/>
</dbReference>
<feature type="domain" description="Major facilitator superfamily (MFS) profile" evidence="5">
    <location>
        <begin position="241"/>
        <end position="440"/>
    </location>
</feature>
<dbReference type="InterPro" id="IPR036259">
    <property type="entry name" value="MFS_trans_sf"/>
</dbReference>
<feature type="transmembrane region" description="Helical" evidence="4">
    <location>
        <begin position="275"/>
        <end position="295"/>
    </location>
</feature>
<evidence type="ECO:0000256" key="3">
    <source>
        <dbReference type="SAM" id="MobiDB-lite"/>
    </source>
</evidence>
<feature type="transmembrane region" description="Helical" evidence="4">
    <location>
        <begin position="108"/>
        <end position="127"/>
    </location>
</feature>
<dbReference type="AlphaFoldDB" id="A0A0U1LKR0"/>
<feature type="transmembrane region" description="Helical" evidence="4">
    <location>
        <begin position="366"/>
        <end position="387"/>
    </location>
</feature>
<proteinExistence type="inferred from homology"/>
<dbReference type="OMA" id="YHATTCI"/>
<dbReference type="Proteomes" id="UP000054383">
    <property type="component" value="Unassembled WGS sequence"/>
</dbReference>
<dbReference type="PANTHER" id="PTHR11360">
    <property type="entry name" value="MONOCARBOXYLATE TRANSPORTER"/>
    <property type="match status" value="1"/>
</dbReference>
<dbReference type="InterPro" id="IPR050327">
    <property type="entry name" value="Proton-linked_MCT"/>
</dbReference>
<evidence type="ECO:0000259" key="5">
    <source>
        <dbReference type="PROSITE" id="PS50850"/>
    </source>
</evidence>
<keyword evidence="7" id="KW-1185">Reference proteome</keyword>
<sequence length="440" mass="47839">METERREMRSHRPGDNPLADDAGQTRQLPPADGGKDAWLFLAACFIIEALVWGFTFSFGIFQDYYSTHEPFKGSGNTAIIGTCAMGVSYISAPLAFALLTAIPRLRRWATPVGFVIMCLSLSLSSFSTSITQLIFSQGIAYGIGANIGYAPTIIFMNEWFIKRKGLAFGTMWAGTGLSGVILPIVLQWLLNSYGFKTTLRIYAIVLGLLSTPLLYFVKPRLPVAQSSRFRPFNLRFLKNPTFLVYQTCNVIQALGFFLPSIYLPSYARSLGANNLTSSLTVTLINLASVFGCIIMGHTTDRYNTTTCFLISLVGSALSVFLIWGFSMTLAQLYVFCITYGIFAGSFTSSWPAVANAIHAQDPLAEISIIFGFLGTGRGIGNVVSGPLGEALVKGYPWMNSLKGGYGTGYGTLIVFTGVTATLSALSIMAPPIKRFLSTYL</sequence>
<protein>
    <submittedName>
        <fullName evidence="6">Monocarboxylate transporter 10</fullName>
    </submittedName>
</protein>
<reference evidence="6 7" key="1">
    <citation type="submission" date="2015-04" db="EMBL/GenBank/DDBJ databases">
        <authorList>
            <person name="Syromyatnikov M.Y."/>
            <person name="Popov V.N."/>
        </authorList>
    </citation>
    <scope>NUCLEOTIDE SEQUENCE [LARGE SCALE GENOMIC DNA]</scope>
    <source>
        <strain evidence="6">WF-38-12</strain>
    </source>
</reference>
<evidence type="ECO:0000313" key="7">
    <source>
        <dbReference type="Proteomes" id="UP000054383"/>
    </source>
</evidence>
<gene>
    <name evidence="6" type="ORF">PISL3812_00887</name>
</gene>
<accession>A0A0U1LKR0</accession>
<evidence type="ECO:0000256" key="2">
    <source>
        <dbReference type="ARBA" id="ARBA00006727"/>
    </source>
</evidence>
<feature type="transmembrane region" description="Helical" evidence="4">
    <location>
        <begin position="166"/>
        <end position="189"/>
    </location>
</feature>
<feature type="transmembrane region" description="Helical" evidence="4">
    <location>
        <begin position="37"/>
        <end position="58"/>
    </location>
</feature>
<feature type="transmembrane region" description="Helical" evidence="4">
    <location>
        <begin position="407"/>
        <end position="429"/>
    </location>
</feature>
<comment type="subcellular location">
    <subcellularLocation>
        <location evidence="1">Membrane</location>
        <topology evidence="1">Multi-pass membrane protein</topology>
    </subcellularLocation>
</comment>
<evidence type="ECO:0000256" key="1">
    <source>
        <dbReference type="ARBA" id="ARBA00004141"/>
    </source>
</evidence>
<dbReference type="SUPFAM" id="SSF103473">
    <property type="entry name" value="MFS general substrate transporter"/>
    <property type="match status" value="1"/>
</dbReference>
<dbReference type="Gene3D" id="1.20.1250.20">
    <property type="entry name" value="MFS general substrate transporter like domains"/>
    <property type="match status" value="2"/>
</dbReference>
<feature type="transmembrane region" description="Helical" evidence="4">
    <location>
        <begin position="307"/>
        <end position="326"/>
    </location>
</feature>
<feature type="compositionally biased region" description="Basic and acidic residues" evidence="3">
    <location>
        <begin position="1"/>
        <end position="14"/>
    </location>
</feature>
<evidence type="ECO:0000313" key="6">
    <source>
        <dbReference type="EMBL" id="CRG83535.1"/>
    </source>
</evidence>
<feature type="region of interest" description="Disordered" evidence="3">
    <location>
        <begin position="1"/>
        <end position="26"/>
    </location>
</feature>
<name>A0A0U1LKR0_TALIS</name>
<keyword evidence="4" id="KW-1133">Transmembrane helix</keyword>
<organism evidence="6 7">
    <name type="scientific">Talaromyces islandicus</name>
    <name type="common">Penicillium islandicum</name>
    <dbReference type="NCBI Taxonomy" id="28573"/>
    <lineage>
        <taxon>Eukaryota</taxon>
        <taxon>Fungi</taxon>
        <taxon>Dikarya</taxon>
        <taxon>Ascomycota</taxon>
        <taxon>Pezizomycotina</taxon>
        <taxon>Eurotiomycetes</taxon>
        <taxon>Eurotiomycetidae</taxon>
        <taxon>Eurotiales</taxon>
        <taxon>Trichocomaceae</taxon>
        <taxon>Talaromyces</taxon>
        <taxon>Talaromyces sect. Islandici</taxon>
    </lineage>
</organism>
<comment type="similarity">
    <text evidence="2">Belongs to the major facilitator superfamily. Monocarboxylate porter (TC 2.A.1.13) family.</text>
</comment>
<feature type="transmembrane region" description="Helical" evidence="4">
    <location>
        <begin position="332"/>
        <end position="354"/>
    </location>
</feature>
<keyword evidence="4" id="KW-0472">Membrane</keyword>
<dbReference type="InterPro" id="IPR020846">
    <property type="entry name" value="MFS_dom"/>
</dbReference>
<feature type="transmembrane region" description="Helical" evidence="4">
    <location>
        <begin position="78"/>
        <end position="101"/>
    </location>
</feature>
<dbReference type="GO" id="GO:0016020">
    <property type="term" value="C:membrane"/>
    <property type="evidence" value="ECO:0007669"/>
    <property type="project" value="UniProtKB-SubCell"/>
</dbReference>
<dbReference type="PANTHER" id="PTHR11360:SF287">
    <property type="entry name" value="MFS MONOCARBOXYLATE TRANSPORTER"/>
    <property type="match status" value="1"/>
</dbReference>
<dbReference type="InterPro" id="IPR011701">
    <property type="entry name" value="MFS"/>
</dbReference>
<feature type="transmembrane region" description="Helical" evidence="4">
    <location>
        <begin position="133"/>
        <end position="154"/>
    </location>
</feature>